<dbReference type="EMBL" id="BGPR01004760">
    <property type="protein sequence ID" value="GBN03051.1"/>
    <property type="molecule type" value="Genomic_DNA"/>
</dbReference>
<sequence>MKRFVGQITHIDGVDIHVKLLAKPLCYGSISQSSYTSTCAAGSQASKADESVKQSYVFNYELLLRSPDTAERKVFLQLKQNIVTR</sequence>
<evidence type="ECO:0000313" key="1">
    <source>
        <dbReference type="EMBL" id="GBN03051.1"/>
    </source>
</evidence>
<proteinExistence type="predicted"/>
<organism evidence="1 2">
    <name type="scientific">Araneus ventricosus</name>
    <name type="common">Orbweaver spider</name>
    <name type="synonym">Epeira ventricosa</name>
    <dbReference type="NCBI Taxonomy" id="182803"/>
    <lineage>
        <taxon>Eukaryota</taxon>
        <taxon>Metazoa</taxon>
        <taxon>Ecdysozoa</taxon>
        <taxon>Arthropoda</taxon>
        <taxon>Chelicerata</taxon>
        <taxon>Arachnida</taxon>
        <taxon>Araneae</taxon>
        <taxon>Araneomorphae</taxon>
        <taxon>Entelegynae</taxon>
        <taxon>Araneoidea</taxon>
        <taxon>Araneidae</taxon>
        <taxon>Araneus</taxon>
    </lineage>
</organism>
<reference evidence="1 2" key="1">
    <citation type="journal article" date="2019" name="Sci. Rep.">
        <title>Orb-weaving spider Araneus ventricosus genome elucidates the spidroin gene catalogue.</title>
        <authorList>
            <person name="Kono N."/>
            <person name="Nakamura H."/>
            <person name="Ohtoshi R."/>
            <person name="Moran D.A.P."/>
            <person name="Shinohara A."/>
            <person name="Yoshida Y."/>
            <person name="Fujiwara M."/>
            <person name="Mori M."/>
            <person name="Tomita M."/>
            <person name="Arakawa K."/>
        </authorList>
    </citation>
    <scope>NUCLEOTIDE SEQUENCE [LARGE SCALE GENOMIC DNA]</scope>
</reference>
<keyword evidence="2" id="KW-1185">Reference proteome</keyword>
<accession>A0A4Y2KL09</accession>
<name>A0A4Y2KL09_ARAVE</name>
<dbReference type="AlphaFoldDB" id="A0A4Y2KL09"/>
<comment type="caution">
    <text evidence="1">The sequence shown here is derived from an EMBL/GenBank/DDBJ whole genome shotgun (WGS) entry which is preliminary data.</text>
</comment>
<gene>
    <name evidence="1" type="ORF">AVEN_169990_1</name>
</gene>
<dbReference type="Proteomes" id="UP000499080">
    <property type="component" value="Unassembled WGS sequence"/>
</dbReference>
<evidence type="ECO:0000313" key="2">
    <source>
        <dbReference type="Proteomes" id="UP000499080"/>
    </source>
</evidence>
<protein>
    <submittedName>
        <fullName evidence="1">Uncharacterized protein</fullName>
    </submittedName>
</protein>